<proteinExistence type="predicted"/>
<dbReference type="EMBL" id="CP144747">
    <property type="protein sequence ID" value="WVZ61610.1"/>
    <property type="molecule type" value="Genomic_DNA"/>
</dbReference>
<dbReference type="PANTHER" id="PTHR32133">
    <property type="entry name" value="OS07G0120400 PROTEIN"/>
    <property type="match status" value="1"/>
</dbReference>
<evidence type="ECO:0000313" key="2">
    <source>
        <dbReference type="EMBL" id="WVZ61610.1"/>
    </source>
</evidence>
<accession>A0AAQ3SVQ7</accession>
<sequence length="411" mass="45430">MQEAKKQGGRPVGGMDDALTDDLVEEVLLRLPPADPACLIRAAVVCRRWRRLISDQAFRRRFLELYPRPPTLGFLHLHHRHGVYGTHFLPASSFRPPHADVVPAHWIAVDARHGRVLFEDASTDSWPADMVTQFVVSSPMTGDVRTLPALRTPMQLFTGYESAAVLCAAAACGCHHLDCHRGPFTVVFVHTSPSNDHTVACVYSSETDTWRTAASIHHPIGRVVLSARTAAFAGKALYFLFFLDSDCTCRLLEYDLGKEELSLIDVPREAAPCHLLLVEKGSRLVIAIAEHSKVCVWSMETSSHRHQNNHGRAWAQNRVIERESLPRAAVAATSSTNLLFAPHVLAIVDDIYSNLPHILNLDIKSGLVTESRETHITYSCAIPYTSFYFPSVGTSLMDRGSEGLREGAPSA</sequence>
<gene>
    <name evidence="2" type="ORF">U9M48_011461</name>
</gene>
<dbReference type="SMART" id="SM00256">
    <property type="entry name" value="FBOX"/>
    <property type="match status" value="1"/>
</dbReference>
<dbReference type="InterPro" id="IPR001810">
    <property type="entry name" value="F-box_dom"/>
</dbReference>
<dbReference type="InterPro" id="IPR036047">
    <property type="entry name" value="F-box-like_dom_sf"/>
</dbReference>
<dbReference type="SUPFAM" id="SSF81383">
    <property type="entry name" value="F-box domain"/>
    <property type="match status" value="1"/>
</dbReference>
<feature type="domain" description="F-box" evidence="1">
    <location>
        <begin position="19"/>
        <end position="62"/>
    </location>
</feature>
<evidence type="ECO:0000313" key="3">
    <source>
        <dbReference type="Proteomes" id="UP001341281"/>
    </source>
</evidence>
<name>A0AAQ3SVQ7_PASNO</name>
<keyword evidence="3" id="KW-1185">Reference proteome</keyword>
<dbReference type="AlphaFoldDB" id="A0AAQ3SVQ7"/>
<dbReference type="PANTHER" id="PTHR32133:SF366">
    <property type="entry name" value="OS07G0122900 PROTEIN"/>
    <property type="match status" value="1"/>
</dbReference>
<protein>
    <recommendedName>
        <fullName evidence="1">F-box domain-containing protein</fullName>
    </recommendedName>
</protein>
<dbReference type="Pfam" id="PF00646">
    <property type="entry name" value="F-box"/>
    <property type="match status" value="1"/>
</dbReference>
<dbReference type="Proteomes" id="UP001341281">
    <property type="component" value="Chromosome 03"/>
</dbReference>
<reference evidence="2 3" key="1">
    <citation type="submission" date="2024-02" db="EMBL/GenBank/DDBJ databases">
        <title>High-quality chromosome-scale genome assembly of Pensacola bahiagrass (Paspalum notatum Flugge var. saurae).</title>
        <authorList>
            <person name="Vega J.M."/>
            <person name="Podio M."/>
            <person name="Orjuela J."/>
            <person name="Siena L.A."/>
            <person name="Pessino S.C."/>
            <person name="Combes M.C."/>
            <person name="Mariac C."/>
            <person name="Albertini E."/>
            <person name="Pupilli F."/>
            <person name="Ortiz J.P.A."/>
            <person name="Leblanc O."/>
        </authorList>
    </citation>
    <scope>NUCLEOTIDE SEQUENCE [LARGE SCALE GENOMIC DNA]</scope>
    <source>
        <strain evidence="2">R1</strain>
        <tissue evidence="2">Leaf</tissue>
    </source>
</reference>
<evidence type="ECO:0000259" key="1">
    <source>
        <dbReference type="SMART" id="SM00256"/>
    </source>
</evidence>
<organism evidence="2 3">
    <name type="scientific">Paspalum notatum var. saurae</name>
    <dbReference type="NCBI Taxonomy" id="547442"/>
    <lineage>
        <taxon>Eukaryota</taxon>
        <taxon>Viridiplantae</taxon>
        <taxon>Streptophyta</taxon>
        <taxon>Embryophyta</taxon>
        <taxon>Tracheophyta</taxon>
        <taxon>Spermatophyta</taxon>
        <taxon>Magnoliopsida</taxon>
        <taxon>Liliopsida</taxon>
        <taxon>Poales</taxon>
        <taxon>Poaceae</taxon>
        <taxon>PACMAD clade</taxon>
        <taxon>Panicoideae</taxon>
        <taxon>Andropogonodae</taxon>
        <taxon>Paspaleae</taxon>
        <taxon>Paspalinae</taxon>
        <taxon>Paspalum</taxon>
    </lineage>
</organism>
<dbReference type="Gene3D" id="1.20.1280.50">
    <property type="match status" value="1"/>
</dbReference>